<protein>
    <submittedName>
        <fullName evidence="6">NAD(FAD)-utilizing dehydrogenase</fullName>
    </submittedName>
</protein>
<gene>
    <name evidence="6" type="ORF">US42_C0002G0006</name>
</gene>
<feature type="domain" description="RsdA/BaiN/AoA(So)-like insert" evidence="5">
    <location>
        <begin position="193"/>
        <end position="347"/>
    </location>
</feature>
<organism evidence="6 7">
    <name type="scientific">Candidatus Magasanikbacteria bacterium GW2011_GWC2_37_14</name>
    <dbReference type="NCBI Taxonomy" id="1619046"/>
    <lineage>
        <taxon>Bacteria</taxon>
        <taxon>Candidatus Magasanikiibacteriota</taxon>
    </lineage>
</organism>
<dbReference type="Pfam" id="PF03486">
    <property type="entry name" value="HI0933_like"/>
    <property type="match status" value="1"/>
</dbReference>
<dbReference type="SUPFAM" id="SSF51905">
    <property type="entry name" value="FAD/NAD(P)-binding domain"/>
    <property type="match status" value="1"/>
</dbReference>
<dbReference type="InterPro" id="IPR004792">
    <property type="entry name" value="BaiN-like"/>
</dbReference>
<reference evidence="6 7" key="1">
    <citation type="journal article" date="2015" name="Nature">
        <title>rRNA introns, odd ribosomes, and small enigmatic genomes across a large radiation of phyla.</title>
        <authorList>
            <person name="Brown C.T."/>
            <person name="Hug L.A."/>
            <person name="Thomas B.C."/>
            <person name="Sharon I."/>
            <person name="Castelle C.J."/>
            <person name="Singh A."/>
            <person name="Wilkins M.J."/>
            <person name="Williams K.H."/>
            <person name="Banfield J.F."/>
        </authorList>
    </citation>
    <scope>NUCLEOTIDE SEQUENCE [LARGE SCALE GENOMIC DNA]</scope>
</reference>
<dbReference type="Gene3D" id="3.50.50.60">
    <property type="entry name" value="FAD/NAD(P)-binding domain"/>
    <property type="match status" value="1"/>
</dbReference>
<dbReference type="InterPro" id="IPR023166">
    <property type="entry name" value="BaiN-like_dom_sf"/>
</dbReference>
<dbReference type="SUPFAM" id="SSF160996">
    <property type="entry name" value="HI0933 insert domain-like"/>
    <property type="match status" value="1"/>
</dbReference>
<evidence type="ECO:0000259" key="4">
    <source>
        <dbReference type="Pfam" id="PF03486"/>
    </source>
</evidence>
<evidence type="ECO:0000313" key="6">
    <source>
        <dbReference type="EMBL" id="KKQ28051.1"/>
    </source>
</evidence>
<dbReference type="AlphaFoldDB" id="A0A0G0JIY4"/>
<dbReference type="EMBL" id="LBSX01000002">
    <property type="protein sequence ID" value="KKQ28051.1"/>
    <property type="molecule type" value="Genomic_DNA"/>
</dbReference>
<dbReference type="PANTHER" id="PTHR42887:SF2">
    <property type="entry name" value="OS12G0638800 PROTEIN"/>
    <property type="match status" value="1"/>
</dbReference>
<dbReference type="STRING" id="1619046.US42_C0002G0006"/>
<dbReference type="Gene3D" id="1.10.8.260">
    <property type="entry name" value="HI0933 insert domain-like"/>
    <property type="match status" value="1"/>
</dbReference>
<accession>A0A0G0JIY4</accession>
<evidence type="ECO:0000256" key="3">
    <source>
        <dbReference type="ARBA" id="ARBA00022827"/>
    </source>
</evidence>
<dbReference type="PANTHER" id="PTHR42887">
    <property type="entry name" value="OS12G0638800 PROTEIN"/>
    <property type="match status" value="1"/>
</dbReference>
<dbReference type="NCBIfam" id="TIGR00275">
    <property type="entry name" value="aminoacetone oxidase family FAD-binding enzyme"/>
    <property type="match status" value="1"/>
</dbReference>
<evidence type="ECO:0000256" key="2">
    <source>
        <dbReference type="ARBA" id="ARBA00022630"/>
    </source>
</evidence>
<sequence length="410" mass="44672">MRIAIIGGGAAGMMCAATICEENPEVEVFLIEKNSTLGKKVLLTGGGRCNLTTGISDLKLVLKNYPRGEKFLQSAMHNFSPEAVYEWFENHGLSLKCEKDNRVFPQSNNSQDVVKVFTNIFTKHQTNLILNSEVKKVVKKAGEFKITFRSGKELLVDKVVLTTGGFAYHQTGSTGDGYTLAESLGHSVSPLAPSLSSFVTQEPWSHTLAGLSFSEAILKVSNLKTQTVSGPFIFTHKGLSGPAVFALSSLLAFQDCNQKSPIKITLDLFPNEKLEILIKKIKEIMMKNPKKSFKNNLTNLIPSSLIEVIGKELKLPLEKKSAEISKEQIQVVVNFVKGFLLTIVGKTTGEEFVTAGGVELSEVNQRTMESKIVPGLYFAGEILNIDGFTGGFNLQAAWTTGRSAGFGVLL</sequence>
<dbReference type="Proteomes" id="UP000034849">
    <property type="component" value="Unassembled WGS sequence"/>
</dbReference>
<dbReference type="InterPro" id="IPR057661">
    <property type="entry name" value="RsdA/BaiN/AoA(So)_Rossmann"/>
</dbReference>
<dbReference type="Pfam" id="PF22780">
    <property type="entry name" value="HI0933_like_1st"/>
    <property type="match status" value="1"/>
</dbReference>
<evidence type="ECO:0000259" key="5">
    <source>
        <dbReference type="Pfam" id="PF22780"/>
    </source>
</evidence>
<name>A0A0G0JIY4_9BACT</name>
<dbReference type="InterPro" id="IPR036188">
    <property type="entry name" value="FAD/NAD-bd_sf"/>
</dbReference>
<keyword evidence="3" id="KW-0274">FAD</keyword>
<proteinExistence type="predicted"/>
<comment type="caution">
    <text evidence="6">The sequence shown here is derived from an EMBL/GenBank/DDBJ whole genome shotgun (WGS) entry which is preliminary data.</text>
</comment>
<dbReference type="Gene3D" id="2.40.30.10">
    <property type="entry name" value="Translation factors"/>
    <property type="match status" value="1"/>
</dbReference>
<dbReference type="PATRIC" id="fig|1619046.3.peg.116"/>
<comment type="cofactor">
    <cofactor evidence="1">
        <name>FAD</name>
        <dbReference type="ChEBI" id="CHEBI:57692"/>
    </cofactor>
</comment>
<keyword evidence="2" id="KW-0285">Flavoprotein</keyword>
<feature type="domain" description="RsdA/BaiN/AoA(So)-like Rossmann fold-like" evidence="4">
    <location>
        <begin position="2"/>
        <end position="405"/>
    </location>
</feature>
<evidence type="ECO:0000313" key="7">
    <source>
        <dbReference type="Proteomes" id="UP000034849"/>
    </source>
</evidence>
<dbReference type="InterPro" id="IPR055178">
    <property type="entry name" value="RsdA/BaiN/AoA(So)-like_dom"/>
</dbReference>
<evidence type="ECO:0000256" key="1">
    <source>
        <dbReference type="ARBA" id="ARBA00001974"/>
    </source>
</evidence>